<accession>A0AAJ7SNI3</accession>
<evidence type="ECO:0000313" key="3">
    <source>
        <dbReference type="Proteomes" id="UP001318040"/>
    </source>
</evidence>
<keyword evidence="3" id="KW-1185">Reference proteome</keyword>
<feature type="compositionally biased region" description="Basic residues" evidence="2">
    <location>
        <begin position="29"/>
        <end position="41"/>
    </location>
</feature>
<evidence type="ECO:0000256" key="1">
    <source>
        <dbReference type="ARBA" id="ARBA00006802"/>
    </source>
</evidence>
<dbReference type="PANTHER" id="PTHR16967">
    <property type="entry name" value="LEYDIG CELL TUMOR 10 KDA PROTEIN HOMOLOG"/>
    <property type="match status" value="1"/>
</dbReference>
<dbReference type="CTD" id="101102725"/>
<dbReference type="AlphaFoldDB" id="A0AAJ7SNI3"/>
<dbReference type="Pfam" id="PF09495">
    <property type="entry name" value="DUF2462"/>
    <property type="match status" value="1"/>
</dbReference>
<evidence type="ECO:0000256" key="2">
    <source>
        <dbReference type="SAM" id="MobiDB-lite"/>
    </source>
</evidence>
<feature type="compositionally biased region" description="Basic residues" evidence="2">
    <location>
        <begin position="8"/>
        <end position="21"/>
    </location>
</feature>
<sequence>MAQGNLKLKAKARAATGKKQKSAQPAKAKSPKKGGRVIAPKKAKVVESQKLKKRLEVAIRGRIEEELSVKASARKSRGKAVATKASQGGQSQAKPGKSAPKRGRPAAKTKSA</sequence>
<dbReference type="PANTHER" id="PTHR16967:SF1">
    <property type="entry name" value="LEYDIG CELL TUMOR 10 KDA PROTEIN HOMOLOG"/>
    <property type="match status" value="1"/>
</dbReference>
<feature type="region of interest" description="Disordered" evidence="2">
    <location>
        <begin position="69"/>
        <end position="112"/>
    </location>
</feature>
<comment type="similarity">
    <text evidence="1">Belongs to the UPF0390 family.</text>
</comment>
<dbReference type="RefSeq" id="XP_032802723.1">
    <property type="nucleotide sequence ID" value="XM_032946832.1"/>
</dbReference>
<dbReference type="KEGG" id="pmrn:116939001"/>
<feature type="compositionally biased region" description="Basic residues" evidence="2">
    <location>
        <begin position="99"/>
        <end position="112"/>
    </location>
</feature>
<feature type="region of interest" description="Disordered" evidence="2">
    <location>
        <begin position="1"/>
        <end position="41"/>
    </location>
</feature>
<name>A0AAJ7SNI3_PETMA</name>
<reference evidence="4" key="1">
    <citation type="submission" date="2025-08" db="UniProtKB">
        <authorList>
            <consortium name="RefSeq"/>
        </authorList>
    </citation>
    <scope>IDENTIFICATION</scope>
    <source>
        <tissue evidence="4">Sperm</tissue>
    </source>
</reference>
<dbReference type="Proteomes" id="UP001318040">
    <property type="component" value="Chromosome 5"/>
</dbReference>
<feature type="compositionally biased region" description="Polar residues" evidence="2">
    <location>
        <begin position="84"/>
        <end position="93"/>
    </location>
</feature>
<protein>
    <submittedName>
        <fullName evidence="4">Leydig cell tumor 10 kDa protein homolog</fullName>
    </submittedName>
</protein>
<evidence type="ECO:0000313" key="4">
    <source>
        <dbReference type="RefSeq" id="XP_032802723.1"/>
    </source>
</evidence>
<dbReference type="GeneID" id="116939001"/>
<organism evidence="3 4">
    <name type="scientific">Petromyzon marinus</name>
    <name type="common">Sea lamprey</name>
    <dbReference type="NCBI Taxonomy" id="7757"/>
    <lineage>
        <taxon>Eukaryota</taxon>
        <taxon>Metazoa</taxon>
        <taxon>Chordata</taxon>
        <taxon>Craniata</taxon>
        <taxon>Vertebrata</taxon>
        <taxon>Cyclostomata</taxon>
        <taxon>Hyperoartia</taxon>
        <taxon>Petromyzontiformes</taxon>
        <taxon>Petromyzontidae</taxon>
        <taxon>Petromyzon</taxon>
    </lineage>
</organism>
<proteinExistence type="inferred from homology"/>
<gene>
    <name evidence="4" type="primary">C5H19orf53</name>
</gene>
<dbReference type="InterPro" id="IPR019034">
    <property type="entry name" value="UPF0390"/>
</dbReference>